<dbReference type="AlphaFoldDB" id="A0A8C3U354"/>
<dbReference type="GO" id="GO:0045087">
    <property type="term" value="P:innate immune response"/>
    <property type="evidence" value="ECO:0007669"/>
    <property type="project" value="TreeGrafter"/>
</dbReference>
<accession>A0A8C3U354</accession>
<reference evidence="3" key="1">
    <citation type="submission" date="2020-10" db="EMBL/GenBank/DDBJ databases">
        <title>Catharus ustulatus (Swainson's thrush) genome, bCatUst1, primary haplotype v2.</title>
        <authorList>
            <person name="Delmore K."/>
            <person name="Vafadar M."/>
            <person name="Formenti G."/>
            <person name="Chow W."/>
            <person name="Pelan S."/>
            <person name="Howe K."/>
            <person name="Rhie A."/>
            <person name="Mountcastle J."/>
            <person name="Haase B."/>
            <person name="Fedrigo O."/>
            <person name="Jarvis E.D."/>
        </authorList>
    </citation>
    <scope>NUCLEOTIDE SEQUENCE [LARGE SCALE GENOMIC DNA]</scope>
</reference>
<sequence length="134" mass="14097">ERDTVPVPQPSAERCSEECEADSQCPWGQRCTHTSCGRVCVDTPGGRGGECPMPVGISKTCLDLCSLDEECPWGHKCCSNGCGHHGHPGPQPSLPPVPWSPCRVGDVATSSSFPPAGAVQKPPLPRPALPGTWN</sequence>
<dbReference type="SUPFAM" id="SSF57256">
    <property type="entry name" value="Elafin-like"/>
    <property type="match status" value="1"/>
</dbReference>
<dbReference type="InterPro" id="IPR036645">
    <property type="entry name" value="Elafin-like_sf"/>
</dbReference>
<dbReference type="InterPro" id="IPR050514">
    <property type="entry name" value="WAP_four-disulfide_core"/>
</dbReference>
<evidence type="ECO:0000313" key="3">
    <source>
        <dbReference type="Ensembl" id="ENSCUSP00005008137.1"/>
    </source>
</evidence>
<dbReference type="SMART" id="SM00217">
    <property type="entry name" value="WAP"/>
    <property type="match status" value="2"/>
</dbReference>
<evidence type="ECO:0000313" key="4">
    <source>
        <dbReference type="Proteomes" id="UP000694563"/>
    </source>
</evidence>
<proteinExistence type="predicted"/>
<dbReference type="InterPro" id="IPR008197">
    <property type="entry name" value="WAP_dom"/>
</dbReference>
<protein>
    <recommendedName>
        <fullName evidence="2">WAP domain-containing protein</fullName>
    </recommendedName>
</protein>
<dbReference type="GO" id="GO:0005615">
    <property type="term" value="C:extracellular space"/>
    <property type="evidence" value="ECO:0007669"/>
    <property type="project" value="TreeGrafter"/>
</dbReference>
<evidence type="ECO:0000256" key="1">
    <source>
        <dbReference type="SAM" id="MobiDB-lite"/>
    </source>
</evidence>
<dbReference type="Pfam" id="PF00095">
    <property type="entry name" value="WAP"/>
    <property type="match status" value="2"/>
</dbReference>
<dbReference type="GO" id="GO:0019731">
    <property type="term" value="P:antibacterial humoral response"/>
    <property type="evidence" value="ECO:0007669"/>
    <property type="project" value="TreeGrafter"/>
</dbReference>
<dbReference type="Ensembl" id="ENSCUST00005008482.1">
    <property type="protein sequence ID" value="ENSCUSP00005008137.1"/>
    <property type="gene ID" value="ENSCUSG00005005065.1"/>
</dbReference>
<evidence type="ECO:0000259" key="2">
    <source>
        <dbReference type="SMART" id="SM00217"/>
    </source>
</evidence>
<feature type="region of interest" description="Disordered" evidence="1">
    <location>
        <begin position="110"/>
        <end position="134"/>
    </location>
</feature>
<reference evidence="3" key="2">
    <citation type="submission" date="2025-08" db="UniProtKB">
        <authorList>
            <consortium name="Ensembl"/>
        </authorList>
    </citation>
    <scope>IDENTIFICATION</scope>
</reference>
<dbReference type="Gene3D" id="4.10.75.10">
    <property type="entry name" value="Elafin-like"/>
    <property type="match status" value="2"/>
</dbReference>
<feature type="domain" description="WAP" evidence="2">
    <location>
        <begin position="47"/>
        <end position="91"/>
    </location>
</feature>
<keyword evidence="4" id="KW-1185">Reference proteome</keyword>
<dbReference type="Proteomes" id="UP000694563">
    <property type="component" value="Chromosome 17"/>
</dbReference>
<dbReference type="GO" id="GO:0004867">
    <property type="term" value="F:serine-type endopeptidase inhibitor activity"/>
    <property type="evidence" value="ECO:0007669"/>
    <property type="project" value="TreeGrafter"/>
</dbReference>
<reference evidence="3" key="3">
    <citation type="submission" date="2025-09" db="UniProtKB">
        <authorList>
            <consortium name="Ensembl"/>
        </authorList>
    </citation>
    <scope>IDENTIFICATION</scope>
</reference>
<feature type="domain" description="WAP" evidence="2">
    <location>
        <begin position="6"/>
        <end position="44"/>
    </location>
</feature>
<organism evidence="3 4">
    <name type="scientific">Catharus ustulatus</name>
    <name type="common">Russet-backed thrush</name>
    <name type="synonym">Hylocichla ustulatus</name>
    <dbReference type="NCBI Taxonomy" id="91951"/>
    <lineage>
        <taxon>Eukaryota</taxon>
        <taxon>Metazoa</taxon>
        <taxon>Chordata</taxon>
        <taxon>Craniata</taxon>
        <taxon>Vertebrata</taxon>
        <taxon>Euteleostomi</taxon>
        <taxon>Archelosauria</taxon>
        <taxon>Archosauria</taxon>
        <taxon>Dinosauria</taxon>
        <taxon>Saurischia</taxon>
        <taxon>Theropoda</taxon>
        <taxon>Coelurosauria</taxon>
        <taxon>Aves</taxon>
        <taxon>Neognathae</taxon>
        <taxon>Neoaves</taxon>
        <taxon>Telluraves</taxon>
        <taxon>Australaves</taxon>
        <taxon>Passeriformes</taxon>
        <taxon>Turdidae</taxon>
        <taxon>Catharus</taxon>
    </lineage>
</organism>
<dbReference type="PANTHER" id="PTHR19441:SF97">
    <property type="entry name" value="WAP FOUR-DISULFIDE CORE DOMAIN PROTEIN 3"/>
    <property type="match status" value="1"/>
</dbReference>
<name>A0A8C3U354_CATUS</name>
<dbReference type="PANTHER" id="PTHR19441">
    <property type="entry name" value="WHEY ACDIC PROTEIN WAP"/>
    <property type="match status" value="1"/>
</dbReference>